<feature type="domain" description="STAS" evidence="6">
    <location>
        <begin position="508"/>
        <end position="576"/>
    </location>
</feature>
<dbReference type="InterPro" id="IPR002645">
    <property type="entry name" value="STAS_dom"/>
</dbReference>
<organism evidence="7 8">
    <name type="scientific">Anopheles atroparvus</name>
    <name type="common">European mosquito</name>
    <dbReference type="NCBI Taxonomy" id="41427"/>
    <lineage>
        <taxon>Eukaryota</taxon>
        <taxon>Metazoa</taxon>
        <taxon>Ecdysozoa</taxon>
        <taxon>Arthropoda</taxon>
        <taxon>Hexapoda</taxon>
        <taxon>Insecta</taxon>
        <taxon>Pterygota</taxon>
        <taxon>Neoptera</taxon>
        <taxon>Endopterygota</taxon>
        <taxon>Diptera</taxon>
        <taxon>Nematocera</taxon>
        <taxon>Culicoidea</taxon>
        <taxon>Culicidae</taxon>
        <taxon>Anophelinae</taxon>
        <taxon>Anopheles</taxon>
    </lineage>
</organism>
<feature type="transmembrane region" description="Helical" evidence="5">
    <location>
        <begin position="82"/>
        <end position="102"/>
    </location>
</feature>
<dbReference type="InterPro" id="IPR001902">
    <property type="entry name" value="SLC26A/SulP_fam"/>
</dbReference>
<feature type="transmembrane region" description="Helical" evidence="5">
    <location>
        <begin position="109"/>
        <end position="127"/>
    </location>
</feature>
<feature type="transmembrane region" description="Helical" evidence="5">
    <location>
        <begin position="364"/>
        <end position="387"/>
    </location>
</feature>
<dbReference type="EnsemblMetazoa" id="ENSAATROPT000317">
    <property type="protein sequence ID" value="ENSAATROPP000300"/>
    <property type="gene ID" value="ENSAATROPG000261"/>
</dbReference>
<feature type="transmembrane region" description="Helical" evidence="5">
    <location>
        <begin position="455"/>
        <end position="472"/>
    </location>
</feature>
<evidence type="ECO:0000313" key="7">
    <source>
        <dbReference type="EnsemblMetazoa" id="ENSAATROPP000300"/>
    </source>
</evidence>
<evidence type="ECO:0000256" key="5">
    <source>
        <dbReference type="SAM" id="Phobius"/>
    </source>
</evidence>
<dbReference type="InterPro" id="IPR036513">
    <property type="entry name" value="STAS_dom_sf"/>
</dbReference>
<evidence type="ECO:0000313" key="8">
    <source>
        <dbReference type="Proteomes" id="UP000075880"/>
    </source>
</evidence>
<dbReference type="CDD" id="cd07042">
    <property type="entry name" value="STAS_SulP_like_sulfate_transporter"/>
    <property type="match status" value="1"/>
</dbReference>
<reference evidence="7" key="1">
    <citation type="submission" date="2024-04" db="UniProtKB">
        <authorList>
            <consortium name="EnsemblMetazoa"/>
        </authorList>
    </citation>
    <scope>IDENTIFICATION</scope>
    <source>
        <strain evidence="7">EBRO</strain>
    </source>
</reference>
<keyword evidence="4 5" id="KW-0472">Membrane</keyword>
<evidence type="ECO:0000256" key="2">
    <source>
        <dbReference type="ARBA" id="ARBA00022692"/>
    </source>
</evidence>
<dbReference type="PROSITE" id="PS50801">
    <property type="entry name" value="STAS"/>
    <property type="match status" value="1"/>
</dbReference>
<evidence type="ECO:0000259" key="6">
    <source>
        <dbReference type="PROSITE" id="PS50801"/>
    </source>
</evidence>
<evidence type="ECO:0000256" key="1">
    <source>
        <dbReference type="ARBA" id="ARBA00004141"/>
    </source>
</evidence>
<dbReference type="SUPFAM" id="SSF52091">
    <property type="entry name" value="SpoIIaa-like"/>
    <property type="match status" value="1"/>
</dbReference>
<feature type="transmembrane region" description="Helical" evidence="5">
    <location>
        <begin position="399"/>
        <end position="417"/>
    </location>
</feature>
<proteinExistence type="predicted"/>
<comment type="subcellular location">
    <subcellularLocation>
        <location evidence="1">Membrane</location>
        <topology evidence="1">Multi-pass membrane protein</topology>
    </subcellularLocation>
</comment>
<keyword evidence="3 5" id="KW-1133">Transmembrane helix</keyword>
<feature type="transmembrane region" description="Helical" evidence="5">
    <location>
        <begin position="151"/>
        <end position="172"/>
    </location>
</feature>
<keyword evidence="2 5" id="KW-0812">Transmembrane</keyword>
<dbReference type="GO" id="GO:0055085">
    <property type="term" value="P:transmembrane transport"/>
    <property type="evidence" value="ECO:0007669"/>
    <property type="project" value="InterPro"/>
</dbReference>
<protein>
    <recommendedName>
        <fullName evidence="6">STAS domain-containing protein</fullName>
    </recommendedName>
</protein>
<keyword evidence="8" id="KW-1185">Reference proteome</keyword>
<name>A0AAG5CNA7_ANOAO</name>
<feature type="transmembrane region" description="Helical" evidence="5">
    <location>
        <begin position="261"/>
        <end position="282"/>
    </location>
</feature>
<accession>A0AAG5CNA7</accession>
<dbReference type="Gene3D" id="3.30.750.24">
    <property type="entry name" value="STAS domain"/>
    <property type="match status" value="1"/>
</dbReference>
<evidence type="ECO:0000256" key="4">
    <source>
        <dbReference type="ARBA" id="ARBA00023136"/>
    </source>
</evidence>
<sequence>MSKDEVSAPTMQRVSRLVVNQNDERILTNDYREPPPAAVTAAARQWVRQRAGIVCTFAMLKRRIPLLLWLPNYQWSYLPFDIIAGVTVALTAIPQSIAYGILSNLGPQYGIYSNVMGCLAYAVFGSVKDVTIAPTSLTAIMVQVVVQELHYGTALLTFLAAMITISFGVLNLGVLVRFISIPVVMGFTTAACFTIGSAQVRSLLGIKTQGKRADFVTSWENVLTHLDEIRLADALLGCCSILFLCSIRLSKDLGEGRSRTFFKYFALLRNALIVVIGVVLAYCLTTDIDHPPFQLTGHVQAGLPAFQVPPFSYTNENGTVYEFADMLGVMRTSIITIPLVTTLEIVSVGKAFSKGKIIDATQEMIALGISNLVVSFCSPLPVAGSFTRSALNHSSGVRTTLSCAITAVMLMLSLTLLTGVLYYIPKATLASIVISAMVFMIDWEEIRSIWRTKKLDMIPFFATTLACLFYELDYGILVGIGVNCCFLLYLMSTPRLTVERLQISELRVLLIGIDQSLAFSAVERLRDWTLKQVERYDGIDLVVIDGFNVHFIDMTTAKTFVEMAQDLQMHQTRLMLWRFEADIAYAMLRMRKELFLPMLRADAQLPAAISRWKHLHYLPSDDSHP</sequence>
<dbReference type="Proteomes" id="UP000075880">
    <property type="component" value="Unassembled WGS sequence"/>
</dbReference>
<dbReference type="AlphaFoldDB" id="A0AAG5CNA7"/>
<dbReference type="InterPro" id="IPR011547">
    <property type="entry name" value="SLC26A/SulP_dom"/>
</dbReference>
<dbReference type="PANTHER" id="PTHR11814">
    <property type="entry name" value="SULFATE TRANSPORTER"/>
    <property type="match status" value="1"/>
</dbReference>
<dbReference type="Pfam" id="PF00916">
    <property type="entry name" value="Sulfate_transp"/>
    <property type="match status" value="1"/>
</dbReference>
<dbReference type="GO" id="GO:0016020">
    <property type="term" value="C:membrane"/>
    <property type="evidence" value="ECO:0007669"/>
    <property type="project" value="UniProtKB-SubCell"/>
</dbReference>
<evidence type="ECO:0000256" key="3">
    <source>
        <dbReference type="ARBA" id="ARBA00022989"/>
    </source>
</evidence>